<dbReference type="PANTHER" id="PTHR30349">
    <property type="entry name" value="PHAGE INTEGRASE-RELATED"/>
    <property type="match status" value="1"/>
</dbReference>
<feature type="domain" description="Core-binding (CB)" evidence="7">
    <location>
        <begin position="11"/>
        <end position="96"/>
    </location>
</feature>
<dbReference type="InterPro" id="IPR013762">
    <property type="entry name" value="Integrase-like_cat_sf"/>
</dbReference>
<protein>
    <submittedName>
        <fullName evidence="8">Tyrosine-type recombinase/integrase</fullName>
    </submittedName>
</protein>
<reference evidence="8 9" key="1">
    <citation type="submission" date="2020-10" db="EMBL/GenBank/DDBJ databases">
        <title>Ca. Dormibacterota MAGs.</title>
        <authorList>
            <person name="Montgomery K."/>
        </authorList>
    </citation>
    <scope>NUCLEOTIDE SEQUENCE [LARGE SCALE GENOMIC DNA]</scope>
    <source>
        <strain evidence="8">SC8812_S17_18</strain>
    </source>
</reference>
<evidence type="ECO:0000256" key="5">
    <source>
        <dbReference type="PROSITE-ProRule" id="PRU01248"/>
    </source>
</evidence>
<dbReference type="InterPro" id="IPR044068">
    <property type="entry name" value="CB"/>
</dbReference>
<dbReference type="GO" id="GO:0006310">
    <property type="term" value="P:DNA recombination"/>
    <property type="evidence" value="ECO:0007669"/>
    <property type="project" value="UniProtKB-KW"/>
</dbReference>
<dbReference type="PROSITE" id="PS51898">
    <property type="entry name" value="TYR_RECOMBINASE"/>
    <property type="match status" value="1"/>
</dbReference>
<evidence type="ECO:0000256" key="1">
    <source>
        <dbReference type="ARBA" id="ARBA00008857"/>
    </source>
</evidence>
<dbReference type="Gene3D" id="1.10.443.10">
    <property type="entry name" value="Intergrase catalytic core"/>
    <property type="match status" value="1"/>
</dbReference>
<evidence type="ECO:0000256" key="2">
    <source>
        <dbReference type="ARBA" id="ARBA00022908"/>
    </source>
</evidence>
<dbReference type="InterPro" id="IPR010998">
    <property type="entry name" value="Integrase_recombinase_N"/>
</dbReference>
<dbReference type="GO" id="GO:0015074">
    <property type="term" value="P:DNA integration"/>
    <property type="evidence" value="ECO:0007669"/>
    <property type="project" value="UniProtKB-KW"/>
</dbReference>
<keyword evidence="4" id="KW-0233">DNA recombination</keyword>
<dbReference type="Pfam" id="PF00589">
    <property type="entry name" value="Phage_integrase"/>
    <property type="match status" value="1"/>
</dbReference>
<keyword evidence="2" id="KW-0229">DNA integration</keyword>
<evidence type="ECO:0000259" key="7">
    <source>
        <dbReference type="PROSITE" id="PS51900"/>
    </source>
</evidence>
<evidence type="ECO:0000256" key="3">
    <source>
        <dbReference type="ARBA" id="ARBA00023125"/>
    </source>
</evidence>
<name>A0A934MZ76_9BACT</name>
<comment type="caution">
    <text evidence="8">The sequence shown here is derived from an EMBL/GenBank/DDBJ whole genome shotgun (WGS) entry which is preliminary data.</text>
</comment>
<comment type="similarity">
    <text evidence="1">Belongs to the 'phage' integrase family.</text>
</comment>
<dbReference type="PROSITE" id="PS51900">
    <property type="entry name" value="CB"/>
    <property type="match status" value="1"/>
</dbReference>
<dbReference type="Pfam" id="PF13495">
    <property type="entry name" value="Phage_int_SAM_4"/>
    <property type="match status" value="1"/>
</dbReference>
<dbReference type="PANTHER" id="PTHR30349:SF41">
    <property type="entry name" value="INTEGRASE_RECOMBINASE PROTEIN MJ0367-RELATED"/>
    <property type="match status" value="1"/>
</dbReference>
<feature type="domain" description="Tyr recombinase" evidence="6">
    <location>
        <begin position="117"/>
        <end position="299"/>
    </location>
</feature>
<dbReference type="EMBL" id="JAEKNS010000064">
    <property type="protein sequence ID" value="MBJ7594365.1"/>
    <property type="molecule type" value="Genomic_DNA"/>
</dbReference>
<dbReference type="Gene3D" id="1.10.150.130">
    <property type="match status" value="1"/>
</dbReference>
<gene>
    <name evidence="8" type="ORF">JF886_05780</name>
</gene>
<dbReference type="InterPro" id="IPR004107">
    <property type="entry name" value="Integrase_SAM-like_N"/>
</dbReference>
<evidence type="ECO:0000259" key="6">
    <source>
        <dbReference type="PROSITE" id="PS51898"/>
    </source>
</evidence>
<sequence length="307" mass="34648">MGAQVANRLTLGFDGAWTSFARHRRAENISPRTLRAYTAAVTQLRDFLVERGLRTDPAAIQREDVQSFLAHLIETRSAATASTRYWGLRAFFGWLVDEEEIDRSPLERMQPPRIEERAADVLTHDEIVGLLRACEGRAFEDRRDAAIVRLLVDTGLRIGELVGMTVESVELDGGRARVMGKGRRERDVYFGTKTTRDLDRYLRLRAGHRWRENPALWVGLHGAFTGSGVAQMLKTRALRAGIDPQKIHPHLLRHTFAHSWKVAGGSEEDLMSLGGWRSPTMMRRYGASAASARAHEAHRRLSPGDRY</sequence>
<organism evidence="8 9">
    <name type="scientific">Candidatus Aeolococcus gillhamiae</name>
    <dbReference type="NCBI Taxonomy" id="3127015"/>
    <lineage>
        <taxon>Bacteria</taxon>
        <taxon>Bacillati</taxon>
        <taxon>Candidatus Dormiibacterota</taxon>
        <taxon>Candidatus Dormibacteria</taxon>
        <taxon>Candidatus Aeolococcales</taxon>
        <taxon>Candidatus Aeolococcaceae</taxon>
        <taxon>Candidatus Aeolococcus</taxon>
    </lineage>
</organism>
<evidence type="ECO:0000313" key="8">
    <source>
        <dbReference type="EMBL" id="MBJ7594365.1"/>
    </source>
</evidence>
<dbReference type="InterPro" id="IPR011010">
    <property type="entry name" value="DNA_brk_join_enz"/>
</dbReference>
<proteinExistence type="inferred from homology"/>
<dbReference type="AlphaFoldDB" id="A0A934MZ76"/>
<dbReference type="InterPro" id="IPR050090">
    <property type="entry name" value="Tyrosine_recombinase_XerCD"/>
</dbReference>
<dbReference type="GO" id="GO:0003677">
    <property type="term" value="F:DNA binding"/>
    <property type="evidence" value="ECO:0007669"/>
    <property type="project" value="UniProtKB-UniRule"/>
</dbReference>
<dbReference type="RefSeq" id="WP_337310496.1">
    <property type="nucleotide sequence ID" value="NZ_JAEKNS010000064.1"/>
</dbReference>
<evidence type="ECO:0000313" key="9">
    <source>
        <dbReference type="Proteomes" id="UP000606991"/>
    </source>
</evidence>
<dbReference type="InterPro" id="IPR002104">
    <property type="entry name" value="Integrase_catalytic"/>
</dbReference>
<accession>A0A934MZ76</accession>
<keyword evidence="3 5" id="KW-0238">DNA-binding</keyword>
<dbReference type="Proteomes" id="UP000606991">
    <property type="component" value="Unassembled WGS sequence"/>
</dbReference>
<dbReference type="SUPFAM" id="SSF56349">
    <property type="entry name" value="DNA breaking-rejoining enzymes"/>
    <property type="match status" value="1"/>
</dbReference>
<evidence type="ECO:0000256" key="4">
    <source>
        <dbReference type="ARBA" id="ARBA00023172"/>
    </source>
</evidence>